<keyword evidence="6" id="KW-1185">Reference proteome</keyword>
<evidence type="ECO:0000256" key="2">
    <source>
        <dbReference type="ARBA" id="ARBA00009116"/>
    </source>
</evidence>
<dbReference type="EMBL" id="CDMY01000487">
    <property type="protein sequence ID" value="CEM16915.1"/>
    <property type="molecule type" value="Genomic_DNA"/>
</dbReference>
<evidence type="ECO:0000313" key="6">
    <source>
        <dbReference type="Proteomes" id="UP000041254"/>
    </source>
</evidence>
<gene>
    <name evidence="5" type="ORF">Vbra_2555</name>
</gene>
<dbReference type="Proteomes" id="UP000041254">
    <property type="component" value="Unassembled WGS sequence"/>
</dbReference>
<protein>
    <submittedName>
        <fullName evidence="5">Uncharacterized protein</fullName>
    </submittedName>
</protein>
<evidence type="ECO:0000256" key="4">
    <source>
        <dbReference type="ARBA" id="ARBA00023128"/>
    </source>
</evidence>
<sequence>MSLFERETPSTIEYLWLEQFKDKPRVLTDVLQPDEYDTLTKNASHAPMFIAPLTKSPHHDMKGNGIEAAKVQLQGTQGFRTLVLQFQDKKHILYTSLEEFQRDAQAASPHLIVTVFDDLLASKQLALLRVDILAADIDRLQAKRVLDYTRRFYTDGALFRWVESFNHRARGFDFAGFTGSFPDHWPRKG</sequence>
<dbReference type="PhylomeDB" id="A0A0G4FR31"/>
<accession>A0A0G4FR31</accession>
<comment type="similarity">
    <text evidence="2">Belongs to the ATP11 family.</text>
</comment>
<dbReference type="OMA" id="WREYHEG"/>
<dbReference type="PANTHER" id="PTHR13126">
    <property type="entry name" value="CHAPERONE ATP11"/>
    <property type="match status" value="1"/>
</dbReference>
<reference evidence="5 6" key="1">
    <citation type="submission" date="2014-11" db="EMBL/GenBank/DDBJ databases">
        <authorList>
            <person name="Zhu J."/>
            <person name="Qi W."/>
            <person name="Song R."/>
        </authorList>
    </citation>
    <scope>NUCLEOTIDE SEQUENCE [LARGE SCALE GENOMIC DNA]</scope>
</reference>
<organism evidence="5 6">
    <name type="scientific">Vitrella brassicaformis (strain CCMP3155)</name>
    <dbReference type="NCBI Taxonomy" id="1169540"/>
    <lineage>
        <taxon>Eukaryota</taxon>
        <taxon>Sar</taxon>
        <taxon>Alveolata</taxon>
        <taxon>Colpodellida</taxon>
        <taxon>Vitrellaceae</taxon>
        <taxon>Vitrella</taxon>
    </lineage>
</organism>
<evidence type="ECO:0000256" key="3">
    <source>
        <dbReference type="ARBA" id="ARBA00022946"/>
    </source>
</evidence>
<comment type="subcellular location">
    <subcellularLocation>
        <location evidence="1">Mitochondrion</location>
    </subcellularLocation>
</comment>
<dbReference type="VEuPathDB" id="CryptoDB:Vbra_2555"/>
<dbReference type="GO" id="GO:0033615">
    <property type="term" value="P:mitochondrial proton-transporting ATP synthase complex assembly"/>
    <property type="evidence" value="ECO:0007669"/>
    <property type="project" value="TreeGrafter"/>
</dbReference>
<dbReference type="GO" id="GO:0005739">
    <property type="term" value="C:mitochondrion"/>
    <property type="evidence" value="ECO:0007669"/>
    <property type="project" value="UniProtKB-SubCell"/>
</dbReference>
<dbReference type="InParanoid" id="A0A0G4FR31"/>
<evidence type="ECO:0000313" key="5">
    <source>
        <dbReference type="EMBL" id="CEM16915.1"/>
    </source>
</evidence>
<dbReference type="PANTHER" id="PTHR13126:SF0">
    <property type="entry name" value="ATP SYNTHASE MITOCHONDRIAL F1 COMPLEX ASSEMBLY FACTOR 1"/>
    <property type="match status" value="1"/>
</dbReference>
<keyword evidence="4" id="KW-0496">Mitochondrion</keyword>
<dbReference type="InterPro" id="IPR010591">
    <property type="entry name" value="ATP11"/>
</dbReference>
<evidence type="ECO:0000256" key="1">
    <source>
        <dbReference type="ARBA" id="ARBA00004173"/>
    </source>
</evidence>
<dbReference type="OrthoDB" id="16535at2759"/>
<dbReference type="STRING" id="1169540.A0A0G4FR31"/>
<keyword evidence="3" id="KW-0809">Transit peptide</keyword>
<proteinExistence type="inferred from homology"/>
<name>A0A0G4FR31_VITBC</name>
<dbReference type="Pfam" id="PF06644">
    <property type="entry name" value="ATP11"/>
    <property type="match status" value="1"/>
</dbReference>
<dbReference type="AlphaFoldDB" id="A0A0G4FR31"/>